<comment type="subcellular location">
    <subcellularLocation>
        <location evidence="1">Plastid</location>
        <location evidence="1">Chloroplast inner membrane</location>
    </subcellularLocation>
</comment>
<feature type="transmembrane region" description="Helical" evidence="1">
    <location>
        <begin position="23"/>
        <end position="48"/>
    </location>
</feature>
<accession>A0A3G5CPH1</accession>
<reference evidence="2" key="1">
    <citation type="journal article" date="2018" name="Genome Biol. Evol.">
        <title>Mobile Elements Shape Plastome Evolution in Ferns.</title>
        <authorList>
            <person name="Robison T.A."/>
            <person name="Grusz A.L."/>
            <person name="Wolf P.G."/>
            <person name="Mower J.P."/>
            <person name="Fauskee B.D."/>
            <person name="Sosa K."/>
            <person name="Schuettpelz E.L."/>
        </authorList>
    </citation>
    <scope>NUCLEOTIDE SEQUENCE</scope>
</reference>
<dbReference type="EMBL" id="MH173068">
    <property type="protein sequence ID" value="AYW14748.1"/>
    <property type="molecule type" value="Genomic_DNA"/>
</dbReference>
<dbReference type="InterPro" id="IPR008896">
    <property type="entry name" value="TIC214"/>
</dbReference>
<feature type="transmembrane region" description="Helical" evidence="1">
    <location>
        <begin position="127"/>
        <end position="145"/>
    </location>
</feature>
<evidence type="ECO:0000256" key="1">
    <source>
        <dbReference type="RuleBase" id="RU364085"/>
    </source>
</evidence>
<sequence length="1692" mass="202219">MSKNIYTYKQHFLFGQIKLMNPYIYILFGLYYGLLATLPVGVPQLLCIRSFLIGGNLSGLASLSGSMLAQLITFLSIYCSPIYLVLSKPHILTVMVIPYTLVFCFFIKDPPDYQLLRPVTSFRDSRLLRLFVLSFLFQIFNPIVLPNPVLTRLPYLFFFRYSTNSLFLIFTFAGWLFGQAAFSYFSKLLLTRVERDSPMLYLLVKRSIYTTFSIVFVSIAVAYLGRAPAPFFTEKYVNQFYAKDLHFWKLTGYKSLFWWAFQPWPFSFFDPTRHNRGHRFVRNSRLYRGKSFVKRRVSTYFFQKCLIDGKERLSFASLPSLAIFEKQICGSLPTRAHSRLGTRLHLLSQTWVLEKLVRTKRVEKELTDRVVLLDNDYSFSKAMEKRTRLKSRKRSRIPQVYDPFVNNFRMRIPIPHTYLTLAELNMKRHGPIKERKLIRRIKNKEYLKDWISKNNRRRKKQYRSVFPWDPLSIRYKRMFQFMYEKGTLYDFKLRKILEKTQKDSSVIWEEMIELNPLSQALFFTYLERENSYYLNTISTLKAFFISNYKTFSNTARQFRLIENSSMRLARNLSIYSENVFDFTGAETAFRYRKLRNIGFTSIRRNRYKWVKRYARVSDFRRKLFKGSLRARRRKTLLWNALQGKIHSSFFLRVREIPLFYLSSNSSVTFKPSVPVVELIKTKNFELYQQLLENSPALKERLINEESTRTRSALATRTDIGPIHNGRGYLLVFQSKFRKYIKLPTFILFKTIIRFLLRQESEWSKDWTYWRKEIHINCTFDGEEYSRYDLPPRWLREGIQIKVVSPFRLKPWYTDENKKKLSLDQTSMKVKSSESQTLINKRKLKRKKPKFIYLTVLGYQTDKPFGPILKETSFWKPVQKKLIRTYQKRRLPRQVRQTYQFINSRLHLEKVVKFSLIVFQKLNFLSKIKLNRKNSNQRTKKLSSTYFKETSVKNNNSIVIGGEIYSTSFYSKPAFNQNFENKKMVESPKVDFVNSVKQEMKQEVKTDNLRKTSINQVAIDTALNNTDFSNSFENLKEFIFSPRLFLAASADEFLVVLKNLLFKIGRSSIYLFYDFVTLHKQLRRLREEINHENNVVPKNGVQLLSQGQLYVDIWNISLKNNLNLDLLINNNIKNSNNSNNRENIRSQGDINQDNNTWSSDFNHSSKFHVLSSKSSSVRLNLTLTEIQNKKENGINRFPIHSDTKIDNQEMPNEILSENTAKYIEEWGFWNKFYNVNDEIWSNWLDCFPKYNLSSIIWREIAPSRWKENLEDFTNLKKITTQNNPRYRVYPGKFHSYSIYTQKLFLRDRINNFNKITKQRILLQNLTDFVRSGDIQNFSVRQDVIRQKSYFKDRFEKISNKRKNISKNLFSFPNSSTRKYNLKFDLMLWLDPKMLKMKGLFTSKNKTRKTKRLLEDKPPYYIFRYGSESDKTRELFKYLFDRGIEDREESDYLFNRKWKLEMQMESFRKLSDITRLLKTEQELMALCENSELDPDLLGFQLRNKNKNRWFRFLGFFYFHRFGNLLDDQSLLYKIVNPLLNVKSIAKKRDKKRLYKNIYNDTYIFRLFHIVNEQNCKQVCNYNIEDLLLTRRQREFRFLNCLVISKQLAQRGEGYLSHIINEIEKTKNDVEEIKNEVKPKPWCLLQDSSIESQRIKRFLWPSHRLEELACTGRFCFGATTESRFAALKIRMYPII</sequence>
<keyword evidence="1" id="KW-0472">Membrane</keyword>
<evidence type="ECO:0000313" key="2">
    <source>
        <dbReference type="EMBL" id="AYW14748.1"/>
    </source>
</evidence>
<keyword evidence="1" id="KW-1133">Transmembrane helix</keyword>
<keyword evidence="1 2" id="KW-0150">Chloroplast</keyword>
<feature type="transmembrane region" description="Helical" evidence="1">
    <location>
        <begin position="165"/>
        <end position="186"/>
    </location>
</feature>
<comment type="function">
    <text evidence="1">Involved in protein precursor import into chloroplasts. May be part of an intermediate translocation complex acting as a protein-conducting channel at the inner envelope.</text>
</comment>
<protein>
    <recommendedName>
        <fullName evidence="1">Protein TIC 214</fullName>
    </recommendedName>
    <alternativeName>
        <fullName evidence="1">Translocon at the inner envelope membrane of chloroplasts 214</fullName>
    </alternativeName>
</protein>
<feature type="transmembrane region" description="Helical" evidence="1">
    <location>
        <begin position="207"/>
        <end position="225"/>
    </location>
</feature>
<feature type="transmembrane region" description="Helical" evidence="1">
    <location>
        <begin position="90"/>
        <end position="107"/>
    </location>
</feature>
<keyword evidence="1" id="KW-0813">Transport</keyword>
<gene>
    <name evidence="2" type="primary">ycf1</name>
    <name evidence="1" type="synonym">TIC214</name>
</gene>
<name>A0A3G5CPH1_9MONI</name>
<keyword evidence="1" id="KW-0812">Transmembrane</keyword>
<dbReference type="PANTHER" id="PTHR33163">
    <property type="entry name" value="PROTEIN TIC 214-RELATED"/>
    <property type="match status" value="1"/>
</dbReference>
<dbReference type="GO" id="GO:0009706">
    <property type="term" value="C:chloroplast inner membrane"/>
    <property type="evidence" value="ECO:0007669"/>
    <property type="project" value="UniProtKB-SubCell"/>
</dbReference>
<dbReference type="Pfam" id="PF05758">
    <property type="entry name" value="Ycf1"/>
    <property type="match status" value="2"/>
</dbReference>
<dbReference type="GO" id="GO:0015031">
    <property type="term" value="P:protein transport"/>
    <property type="evidence" value="ECO:0007669"/>
    <property type="project" value="UniProtKB-KW"/>
</dbReference>
<dbReference type="PANTHER" id="PTHR33163:SF48">
    <property type="entry name" value="PROTEIN TIC 214"/>
    <property type="match status" value="1"/>
</dbReference>
<comment type="similarity">
    <text evidence="1">Belongs to the TIC214 family.</text>
</comment>
<feature type="transmembrane region" description="Helical" evidence="1">
    <location>
        <begin position="60"/>
        <end position="84"/>
    </location>
</feature>
<keyword evidence="1" id="KW-0653">Protein transport</keyword>
<keyword evidence="1 2" id="KW-0934">Plastid</keyword>
<comment type="subunit">
    <text evidence="1">Part of the Tic complex.</text>
</comment>
<organism evidence="2">
    <name type="scientific">Ceratopteris cornuta</name>
    <dbReference type="NCBI Taxonomy" id="375903"/>
    <lineage>
        <taxon>Eukaryota</taxon>
        <taxon>Viridiplantae</taxon>
        <taxon>Streptophyta</taxon>
        <taxon>Embryophyta</taxon>
        <taxon>Tracheophyta</taxon>
        <taxon>Polypodiopsida</taxon>
        <taxon>Polypodiidae</taxon>
        <taxon>Polypodiales</taxon>
        <taxon>Pteridineae</taxon>
        <taxon>Pteridaceae</taxon>
        <taxon>Parkerioideae</taxon>
        <taxon>Ceratopteris</taxon>
    </lineage>
</organism>
<keyword evidence="1" id="KW-1001">Plastid inner membrane</keyword>
<geneLocation type="chloroplast" evidence="2"/>
<proteinExistence type="inferred from homology"/>